<dbReference type="PROSITE" id="PS51163">
    <property type="entry name" value="YRDC"/>
    <property type="match status" value="1"/>
</dbReference>
<protein>
    <recommendedName>
        <fullName evidence="10">L-threonylcarbamoyladenylate synthase</fullName>
        <ecNumber evidence="3">2.7.7.87</ecNumber>
    </recommendedName>
    <alternativeName>
        <fullName evidence="10">L-threonylcarbamoyladenylate synthase</fullName>
    </alternativeName>
</protein>
<dbReference type="GO" id="GO:0000049">
    <property type="term" value="F:tRNA binding"/>
    <property type="evidence" value="ECO:0007669"/>
    <property type="project" value="TreeGrafter"/>
</dbReference>
<keyword evidence="4" id="KW-0963">Cytoplasm</keyword>
<dbReference type="SUPFAM" id="SSF55821">
    <property type="entry name" value="YrdC/RibB"/>
    <property type="match status" value="1"/>
</dbReference>
<evidence type="ECO:0000256" key="3">
    <source>
        <dbReference type="ARBA" id="ARBA00012584"/>
    </source>
</evidence>
<dbReference type="EMBL" id="AUZX01014154">
    <property type="protein sequence ID" value="EQD32880.1"/>
    <property type="molecule type" value="Genomic_DNA"/>
</dbReference>
<reference evidence="13" key="1">
    <citation type="submission" date="2013-08" db="EMBL/GenBank/DDBJ databases">
        <authorList>
            <person name="Mendez C."/>
            <person name="Richter M."/>
            <person name="Ferrer M."/>
            <person name="Sanchez J."/>
        </authorList>
    </citation>
    <scope>NUCLEOTIDE SEQUENCE</scope>
</reference>
<dbReference type="InterPro" id="IPR050156">
    <property type="entry name" value="TC-AMP_synthase_SUA5"/>
</dbReference>
<dbReference type="InterPro" id="IPR006070">
    <property type="entry name" value="Sua5-like_dom"/>
</dbReference>
<evidence type="ECO:0000256" key="10">
    <source>
        <dbReference type="ARBA" id="ARBA00029774"/>
    </source>
</evidence>
<evidence type="ECO:0000256" key="9">
    <source>
        <dbReference type="ARBA" id="ARBA00022840"/>
    </source>
</evidence>
<dbReference type="GO" id="GO:0008033">
    <property type="term" value="P:tRNA processing"/>
    <property type="evidence" value="ECO:0007669"/>
    <property type="project" value="UniProtKB-KW"/>
</dbReference>
<dbReference type="Gene3D" id="3.90.870.10">
    <property type="entry name" value="DHBP synthase"/>
    <property type="match status" value="1"/>
</dbReference>
<evidence type="ECO:0000259" key="12">
    <source>
        <dbReference type="PROSITE" id="PS51163"/>
    </source>
</evidence>
<feature type="domain" description="YrdC-like" evidence="12">
    <location>
        <begin position="1"/>
        <end position="81"/>
    </location>
</feature>
<organism evidence="13">
    <name type="scientific">mine drainage metagenome</name>
    <dbReference type="NCBI Taxonomy" id="410659"/>
    <lineage>
        <taxon>unclassified sequences</taxon>
        <taxon>metagenomes</taxon>
        <taxon>ecological metagenomes</taxon>
    </lineage>
</organism>
<keyword evidence="5" id="KW-0808">Transferase</keyword>
<evidence type="ECO:0000256" key="5">
    <source>
        <dbReference type="ARBA" id="ARBA00022679"/>
    </source>
</evidence>
<gene>
    <name evidence="13" type="ORF">B1A_19181</name>
</gene>
<dbReference type="GO" id="GO:0061710">
    <property type="term" value="F:L-threonylcarbamoyladenylate synthase"/>
    <property type="evidence" value="ECO:0007669"/>
    <property type="project" value="UniProtKB-EC"/>
</dbReference>
<reference evidence="13" key="2">
    <citation type="journal article" date="2014" name="ISME J.">
        <title>Microbial stratification in low pH oxic and suboxic macroscopic growths along an acid mine drainage.</title>
        <authorList>
            <person name="Mendez-Garcia C."/>
            <person name="Mesa V."/>
            <person name="Sprenger R.R."/>
            <person name="Richter M."/>
            <person name="Diez M.S."/>
            <person name="Solano J."/>
            <person name="Bargiela R."/>
            <person name="Golyshina O.V."/>
            <person name="Manteca A."/>
            <person name="Ramos J.L."/>
            <person name="Gallego J.R."/>
            <person name="Llorente I."/>
            <person name="Martins Dos Santos V.A."/>
            <person name="Jensen O.N."/>
            <person name="Pelaez A.I."/>
            <person name="Sanchez J."/>
            <person name="Ferrer M."/>
        </authorList>
    </citation>
    <scope>NUCLEOTIDE SEQUENCE</scope>
</reference>
<dbReference type="GO" id="GO:0005524">
    <property type="term" value="F:ATP binding"/>
    <property type="evidence" value="ECO:0007669"/>
    <property type="project" value="UniProtKB-KW"/>
</dbReference>
<evidence type="ECO:0000256" key="2">
    <source>
        <dbReference type="ARBA" id="ARBA00007663"/>
    </source>
</evidence>
<evidence type="ECO:0000256" key="1">
    <source>
        <dbReference type="ARBA" id="ARBA00004496"/>
    </source>
</evidence>
<comment type="similarity">
    <text evidence="2">Belongs to the SUA5 family.</text>
</comment>
<dbReference type="AlphaFoldDB" id="T0ZSQ5"/>
<name>T0ZSQ5_9ZZZZ</name>
<comment type="catalytic activity">
    <reaction evidence="11">
        <text>L-threonine + hydrogencarbonate + ATP = L-threonylcarbamoyladenylate + diphosphate + H2O</text>
        <dbReference type="Rhea" id="RHEA:36407"/>
        <dbReference type="ChEBI" id="CHEBI:15377"/>
        <dbReference type="ChEBI" id="CHEBI:17544"/>
        <dbReference type="ChEBI" id="CHEBI:30616"/>
        <dbReference type="ChEBI" id="CHEBI:33019"/>
        <dbReference type="ChEBI" id="CHEBI:57926"/>
        <dbReference type="ChEBI" id="CHEBI:73682"/>
        <dbReference type="EC" id="2.7.7.87"/>
    </reaction>
</comment>
<dbReference type="PANTHER" id="PTHR17490:SF16">
    <property type="entry name" value="THREONYLCARBAMOYL-AMP SYNTHASE"/>
    <property type="match status" value="1"/>
</dbReference>
<dbReference type="EC" id="2.7.7.87" evidence="3"/>
<keyword evidence="7" id="KW-0548">Nucleotidyltransferase</keyword>
<dbReference type="GO" id="GO:0003725">
    <property type="term" value="F:double-stranded RNA binding"/>
    <property type="evidence" value="ECO:0007669"/>
    <property type="project" value="InterPro"/>
</dbReference>
<evidence type="ECO:0000256" key="7">
    <source>
        <dbReference type="ARBA" id="ARBA00022695"/>
    </source>
</evidence>
<accession>T0ZSQ5</accession>
<evidence type="ECO:0000313" key="13">
    <source>
        <dbReference type="EMBL" id="EQD32880.1"/>
    </source>
</evidence>
<dbReference type="GO" id="GO:0006450">
    <property type="term" value="P:regulation of translational fidelity"/>
    <property type="evidence" value="ECO:0007669"/>
    <property type="project" value="TreeGrafter"/>
</dbReference>
<comment type="caution">
    <text evidence="13">The sequence shown here is derived from an EMBL/GenBank/DDBJ whole genome shotgun (WGS) entry which is preliminary data.</text>
</comment>
<evidence type="ECO:0000256" key="4">
    <source>
        <dbReference type="ARBA" id="ARBA00022490"/>
    </source>
</evidence>
<evidence type="ECO:0000256" key="6">
    <source>
        <dbReference type="ARBA" id="ARBA00022694"/>
    </source>
</evidence>
<keyword evidence="6" id="KW-0819">tRNA processing</keyword>
<dbReference type="InterPro" id="IPR017945">
    <property type="entry name" value="DHBP_synth_RibB-like_a/b_dom"/>
</dbReference>
<evidence type="ECO:0000256" key="8">
    <source>
        <dbReference type="ARBA" id="ARBA00022741"/>
    </source>
</evidence>
<dbReference type="Pfam" id="PF01300">
    <property type="entry name" value="Sua5_yciO_yrdC"/>
    <property type="match status" value="1"/>
</dbReference>
<sequence>MAEAVAALRCGEVIGLPTETVYGLAADAGNAQAVARVFALKQRPADHPLIVHLGSVAQLDHGRARCPRPRACWPRATGPGH</sequence>
<keyword evidence="9" id="KW-0067">ATP-binding</keyword>
<keyword evidence="8" id="KW-0547">Nucleotide-binding</keyword>
<dbReference type="GO" id="GO:0005737">
    <property type="term" value="C:cytoplasm"/>
    <property type="evidence" value="ECO:0007669"/>
    <property type="project" value="UniProtKB-SubCell"/>
</dbReference>
<comment type="subcellular location">
    <subcellularLocation>
        <location evidence="1">Cytoplasm</location>
    </subcellularLocation>
</comment>
<proteinExistence type="inferred from homology"/>
<dbReference type="PANTHER" id="PTHR17490">
    <property type="entry name" value="SUA5"/>
    <property type="match status" value="1"/>
</dbReference>
<evidence type="ECO:0000256" key="11">
    <source>
        <dbReference type="ARBA" id="ARBA00048366"/>
    </source>
</evidence>